<dbReference type="Gene3D" id="1.10.10.60">
    <property type="entry name" value="Homeodomain-like"/>
    <property type="match status" value="1"/>
</dbReference>
<sequence>MHSDHLRDTVPPHLTRLLVEAGELCGLARRRLVGIDGISLLGDDAVRIPTRSMVRVWEELSVALRDVGNGTRPMELWQPGRLGAWDYLMDSADTLAQAFIETDRYFISVSDPRDSIESRRSPDGLTVSFHGPHEALPVVGEFAISLLLTQARSVAHRALRPAGVALPGAAGSRHRYLAAAFGTRDIEFDAPRPSMTLSTADADRPLPHADPALAAIMRDHMRLKLAGAKPVRGWLDRLHAEIDREFAVGAPMLTRVARRLNLSTRTLQRRLSDENTSWSAELERIRAERVERLLTTTSLPVDAIAAQVGYSDTRALRRAVHRWHGQSPVAVRAGH</sequence>
<keyword evidence="2" id="KW-0238">DNA-binding</keyword>
<dbReference type="GO" id="GO:0000976">
    <property type="term" value="F:transcription cis-regulatory region binding"/>
    <property type="evidence" value="ECO:0007669"/>
    <property type="project" value="TreeGrafter"/>
</dbReference>
<organism evidence="5 6">
    <name type="scientific">Stackebrandtia albiflava</name>
    <dbReference type="NCBI Taxonomy" id="406432"/>
    <lineage>
        <taxon>Bacteria</taxon>
        <taxon>Bacillati</taxon>
        <taxon>Actinomycetota</taxon>
        <taxon>Actinomycetes</taxon>
        <taxon>Glycomycetales</taxon>
        <taxon>Glycomycetaceae</taxon>
        <taxon>Stackebrandtia</taxon>
    </lineage>
</organism>
<dbReference type="PANTHER" id="PTHR47894:SF1">
    <property type="entry name" value="HTH-TYPE TRANSCRIPTIONAL REGULATOR VQSM"/>
    <property type="match status" value="1"/>
</dbReference>
<keyword evidence="3" id="KW-0804">Transcription</keyword>
<dbReference type="InterPro" id="IPR032687">
    <property type="entry name" value="AraC-type_N"/>
</dbReference>
<evidence type="ECO:0000313" key="5">
    <source>
        <dbReference type="EMBL" id="TWJ15829.1"/>
    </source>
</evidence>
<dbReference type="RefSeq" id="WP_158645516.1">
    <property type="nucleotide sequence ID" value="NZ_BAABIJ010000001.1"/>
</dbReference>
<dbReference type="GO" id="GO:0003700">
    <property type="term" value="F:DNA-binding transcription factor activity"/>
    <property type="evidence" value="ECO:0007669"/>
    <property type="project" value="InterPro"/>
</dbReference>
<dbReference type="InterPro" id="IPR018060">
    <property type="entry name" value="HTH_AraC"/>
</dbReference>
<evidence type="ECO:0000256" key="3">
    <source>
        <dbReference type="ARBA" id="ARBA00023163"/>
    </source>
</evidence>
<keyword evidence="1" id="KW-0805">Transcription regulation</keyword>
<dbReference type="SUPFAM" id="SSF46689">
    <property type="entry name" value="Homeodomain-like"/>
    <property type="match status" value="1"/>
</dbReference>
<dbReference type="Pfam" id="PF12833">
    <property type="entry name" value="HTH_18"/>
    <property type="match status" value="1"/>
</dbReference>
<dbReference type="GO" id="GO:0005829">
    <property type="term" value="C:cytosol"/>
    <property type="evidence" value="ECO:0007669"/>
    <property type="project" value="TreeGrafter"/>
</dbReference>
<proteinExistence type="predicted"/>
<feature type="domain" description="HTH araC/xylS-type" evidence="4">
    <location>
        <begin position="236"/>
        <end position="334"/>
    </location>
</feature>
<dbReference type="PANTHER" id="PTHR47894">
    <property type="entry name" value="HTH-TYPE TRANSCRIPTIONAL REGULATOR GADX"/>
    <property type="match status" value="1"/>
</dbReference>
<gene>
    <name evidence="5" type="ORF">LX16_1543</name>
</gene>
<protein>
    <submittedName>
        <fullName evidence="5">Helix-turn-helix protein</fullName>
    </submittedName>
</protein>
<evidence type="ECO:0000313" key="6">
    <source>
        <dbReference type="Proteomes" id="UP000321617"/>
    </source>
</evidence>
<dbReference type="PROSITE" id="PS01124">
    <property type="entry name" value="HTH_ARAC_FAMILY_2"/>
    <property type="match status" value="1"/>
</dbReference>
<name>A0A562VD73_9ACTN</name>
<dbReference type="EMBL" id="VLLL01000005">
    <property type="protein sequence ID" value="TWJ15829.1"/>
    <property type="molecule type" value="Genomic_DNA"/>
</dbReference>
<dbReference type="AlphaFoldDB" id="A0A562VD73"/>
<dbReference type="Proteomes" id="UP000321617">
    <property type="component" value="Unassembled WGS sequence"/>
</dbReference>
<dbReference type="SMART" id="SM00342">
    <property type="entry name" value="HTH_ARAC"/>
    <property type="match status" value="1"/>
</dbReference>
<dbReference type="InterPro" id="IPR009057">
    <property type="entry name" value="Homeodomain-like_sf"/>
</dbReference>
<dbReference type="Pfam" id="PF12625">
    <property type="entry name" value="Arabinose_bd"/>
    <property type="match status" value="1"/>
</dbReference>
<evidence type="ECO:0000256" key="2">
    <source>
        <dbReference type="ARBA" id="ARBA00023125"/>
    </source>
</evidence>
<comment type="caution">
    <text evidence="5">The sequence shown here is derived from an EMBL/GenBank/DDBJ whole genome shotgun (WGS) entry which is preliminary data.</text>
</comment>
<evidence type="ECO:0000256" key="1">
    <source>
        <dbReference type="ARBA" id="ARBA00023015"/>
    </source>
</evidence>
<dbReference type="OrthoDB" id="5241536at2"/>
<keyword evidence="6" id="KW-1185">Reference proteome</keyword>
<evidence type="ECO:0000259" key="4">
    <source>
        <dbReference type="PROSITE" id="PS01124"/>
    </source>
</evidence>
<reference evidence="5 6" key="1">
    <citation type="journal article" date="2013" name="Stand. Genomic Sci.">
        <title>Genomic Encyclopedia of Type Strains, Phase I: The one thousand microbial genomes (KMG-I) project.</title>
        <authorList>
            <person name="Kyrpides N.C."/>
            <person name="Woyke T."/>
            <person name="Eisen J.A."/>
            <person name="Garrity G."/>
            <person name="Lilburn T.G."/>
            <person name="Beck B.J."/>
            <person name="Whitman W.B."/>
            <person name="Hugenholtz P."/>
            <person name="Klenk H.P."/>
        </authorList>
    </citation>
    <scope>NUCLEOTIDE SEQUENCE [LARGE SCALE GENOMIC DNA]</scope>
    <source>
        <strain evidence="5 6">DSM 45044</strain>
    </source>
</reference>
<accession>A0A562VD73</accession>